<evidence type="ECO:0000259" key="13">
    <source>
        <dbReference type="SMART" id="SM00756"/>
    </source>
</evidence>
<evidence type="ECO:0000256" key="2">
    <source>
        <dbReference type="ARBA" id="ARBA00006214"/>
    </source>
</evidence>
<proteinExistence type="inferred from homology"/>
<evidence type="ECO:0000256" key="12">
    <source>
        <dbReference type="SAM" id="Phobius"/>
    </source>
</evidence>
<dbReference type="EC" id="1.17.4.4" evidence="3"/>
<evidence type="ECO:0000256" key="4">
    <source>
        <dbReference type="ARBA" id="ARBA00022692"/>
    </source>
</evidence>
<comment type="subcellular location">
    <subcellularLocation>
        <location evidence="1">Endoplasmic reticulum membrane</location>
        <topology evidence="1">Multi-pass membrane protein</topology>
    </subcellularLocation>
</comment>
<evidence type="ECO:0000256" key="10">
    <source>
        <dbReference type="ARBA" id="ARBA00023157"/>
    </source>
</evidence>
<evidence type="ECO:0000256" key="9">
    <source>
        <dbReference type="ARBA" id="ARBA00023136"/>
    </source>
</evidence>
<sequence length="172" mass="19084">MTSTLTRVFVCLLGVGISYYAFDVDQKIAENPEHEATCDFPSPSASFKISCSTAFNSEYGKGFGFICPILGEDSPLCQKNSLYGIVSYSLMIPLVLMQNVFAAEVLLIISLASIVISLFLAYVLVLLKTVCLVCIGTYVINILLLKQNWQARKEIMAMRYADVEIEQIKKNN</sequence>
<dbReference type="Pfam" id="PF07884">
    <property type="entry name" value="VKOR"/>
    <property type="match status" value="1"/>
</dbReference>
<evidence type="ECO:0000256" key="6">
    <source>
        <dbReference type="ARBA" id="ARBA00022824"/>
    </source>
</evidence>
<dbReference type="InterPro" id="IPR038354">
    <property type="entry name" value="VKOR_sf"/>
</dbReference>
<evidence type="ECO:0000256" key="7">
    <source>
        <dbReference type="ARBA" id="ARBA00022989"/>
    </source>
</evidence>
<keyword evidence="11" id="KW-0676">Redox-active center</keyword>
<evidence type="ECO:0000256" key="3">
    <source>
        <dbReference type="ARBA" id="ARBA00012278"/>
    </source>
</evidence>
<name>A0ABN7T759_OIKDI</name>
<dbReference type="EMBL" id="OU015567">
    <property type="protein sequence ID" value="CAG5113444.1"/>
    <property type="molecule type" value="Genomic_DNA"/>
</dbReference>
<keyword evidence="7 12" id="KW-1133">Transmembrane helix</keyword>
<protein>
    <recommendedName>
        <fullName evidence="3">vitamin-K-epoxide reductase (warfarin-sensitive)</fullName>
        <ecNumber evidence="3">1.17.4.4</ecNumber>
    </recommendedName>
</protein>
<accession>A0ABN7T759</accession>
<dbReference type="Gene3D" id="1.20.1440.130">
    <property type="entry name" value="VKOR domain"/>
    <property type="match status" value="1"/>
</dbReference>
<evidence type="ECO:0000313" key="15">
    <source>
        <dbReference type="Proteomes" id="UP001158576"/>
    </source>
</evidence>
<keyword evidence="5" id="KW-0874">Quinone</keyword>
<dbReference type="SMART" id="SM00756">
    <property type="entry name" value="VKc"/>
    <property type="match status" value="1"/>
</dbReference>
<keyword evidence="10" id="KW-1015">Disulfide bond</keyword>
<evidence type="ECO:0000256" key="11">
    <source>
        <dbReference type="ARBA" id="ARBA00023284"/>
    </source>
</evidence>
<dbReference type="InterPro" id="IPR042406">
    <property type="entry name" value="VKORC1/VKORC1L1"/>
</dbReference>
<dbReference type="Proteomes" id="UP001158576">
    <property type="component" value="Chromosome 2"/>
</dbReference>
<keyword evidence="9 12" id="KW-0472">Membrane</keyword>
<gene>
    <name evidence="14" type="ORF">OKIOD_LOCUS16319</name>
</gene>
<dbReference type="PANTHER" id="PTHR14519:SF5">
    <property type="entry name" value="VITAMIN K EPOXIDE REDUCTASE COMPLEX SUBUNIT 1-LIKE PROTEIN 1"/>
    <property type="match status" value="1"/>
</dbReference>
<dbReference type="PANTHER" id="PTHR14519">
    <property type="entry name" value="VITAMIN K EPOXIDE REDUCTASE COMPLEX, SUBUNIT 1"/>
    <property type="match status" value="1"/>
</dbReference>
<dbReference type="CDD" id="cd12917">
    <property type="entry name" value="VKOR_euk"/>
    <property type="match status" value="1"/>
</dbReference>
<evidence type="ECO:0000256" key="5">
    <source>
        <dbReference type="ARBA" id="ARBA00022719"/>
    </source>
</evidence>
<evidence type="ECO:0000256" key="8">
    <source>
        <dbReference type="ARBA" id="ARBA00023002"/>
    </source>
</evidence>
<keyword evidence="6" id="KW-0256">Endoplasmic reticulum</keyword>
<comment type="similarity">
    <text evidence="2">Belongs to the VKOR family.</text>
</comment>
<evidence type="ECO:0000313" key="14">
    <source>
        <dbReference type="EMBL" id="CAG5113444.1"/>
    </source>
</evidence>
<dbReference type="InterPro" id="IPR012932">
    <property type="entry name" value="VKOR"/>
</dbReference>
<feature type="domain" description="Vitamin K epoxide reductase" evidence="13">
    <location>
        <begin position="2"/>
        <end position="152"/>
    </location>
</feature>
<keyword evidence="15" id="KW-1185">Reference proteome</keyword>
<evidence type="ECO:0000256" key="1">
    <source>
        <dbReference type="ARBA" id="ARBA00004477"/>
    </source>
</evidence>
<keyword evidence="4 12" id="KW-0812">Transmembrane</keyword>
<feature type="transmembrane region" description="Helical" evidence="12">
    <location>
        <begin position="6"/>
        <end position="22"/>
    </location>
</feature>
<keyword evidence="8" id="KW-0560">Oxidoreductase</keyword>
<feature type="transmembrane region" description="Helical" evidence="12">
    <location>
        <begin position="100"/>
        <end position="120"/>
    </location>
</feature>
<feature type="transmembrane region" description="Helical" evidence="12">
    <location>
        <begin position="126"/>
        <end position="145"/>
    </location>
</feature>
<organism evidence="14 15">
    <name type="scientific">Oikopleura dioica</name>
    <name type="common">Tunicate</name>
    <dbReference type="NCBI Taxonomy" id="34765"/>
    <lineage>
        <taxon>Eukaryota</taxon>
        <taxon>Metazoa</taxon>
        <taxon>Chordata</taxon>
        <taxon>Tunicata</taxon>
        <taxon>Appendicularia</taxon>
        <taxon>Copelata</taxon>
        <taxon>Oikopleuridae</taxon>
        <taxon>Oikopleura</taxon>
    </lineage>
</organism>
<reference evidence="14 15" key="1">
    <citation type="submission" date="2021-04" db="EMBL/GenBank/DDBJ databases">
        <authorList>
            <person name="Bliznina A."/>
        </authorList>
    </citation>
    <scope>NUCLEOTIDE SEQUENCE [LARGE SCALE GENOMIC DNA]</scope>
</reference>